<accession>A0A6L3N868</accession>
<feature type="compositionally biased region" description="Polar residues" evidence="1">
    <location>
        <begin position="46"/>
        <end position="61"/>
    </location>
</feature>
<evidence type="ECO:0000313" key="3">
    <source>
        <dbReference type="Proteomes" id="UP000473571"/>
    </source>
</evidence>
<sequence>MPGRPPSRSTRRPECAESRATQPPHSSDLLHLQKRKLNERLLRPPTVTSPETIYRQNQRLP</sequence>
<organism evidence="2 3">
    <name type="scientific">Burkholderia territorii</name>
    <dbReference type="NCBI Taxonomy" id="1503055"/>
    <lineage>
        <taxon>Bacteria</taxon>
        <taxon>Pseudomonadati</taxon>
        <taxon>Pseudomonadota</taxon>
        <taxon>Betaproteobacteria</taxon>
        <taxon>Burkholderiales</taxon>
        <taxon>Burkholderiaceae</taxon>
        <taxon>Burkholderia</taxon>
        <taxon>Burkholderia cepacia complex</taxon>
    </lineage>
</organism>
<proteinExistence type="predicted"/>
<evidence type="ECO:0000313" key="2">
    <source>
        <dbReference type="EMBL" id="KAB0649353.1"/>
    </source>
</evidence>
<dbReference type="Proteomes" id="UP000473571">
    <property type="component" value="Unassembled WGS sequence"/>
</dbReference>
<comment type="caution">
    <text evidence="2">The sequence shown here is derived from an EMBL/GenBank/DDBJ whole genome shotgun (WGS) entry which is preliminary data.</text>
</comment>
<name>A0A6L3N868_9BURK</name>
<protein>
    <submittedName>
        <fullName evidence="2">Uncharacterized protein</fullName>
    </submittedName>
</protein>
<gene>
    <name evidence="2" type="ORF">F7R13_29130</name>
</gene>
<reference evidence="2 3" key="1">
    <citation type="submission" date="2019-09" db="EMBL/GenBank/DDBJ databases">
        <title>Draft genome sequences of 48 bacterial type strains from the CCUG.</title>
        <authorList>
            <person name="Tunovic T."/>
            <person name="Pineiro-Iglesias B."/>
            <person name="Unosson C."/>
            <person name="Inganas E."/>
            <person name="Ohlen M."/>
            <person name="Cardew S."/>
            <person name="Jensie-Markopoulos S."/>
            <person name="Salva-Serra F."/>
            <person name="Jaen-Luchoro D."/>
            <person name="Karlsson R."/>
            <person name="Svensson-Stadler L."/>
            <person name="Chun J."/>
            <person name="Moore E."/>
        </authorList>
    </citation>
    <scope>NUCLEOTIDE SEQUENCE [LARGE SCALE GENOMIC DNA]</scope>
    <source>
        <strain evidence="2 3">CCUG 65687</strain>
    </source>
</reference>
<evidence type="ECO:0000256" key="1">
    <source>
        <dbReference type="SAM" id="MobiDB-lite"/>
    </source>
</evidence>
<dbReference type="AlphaFoldDB" id="A0A6L3N868"/>
<dbReference type="EMBL" id="VZOL01000711">
    <property type="protein sequence ID" value="KAB0649353.1"/>
    <property type="molecule type" value="Genomic_DNA"/>
</dbReference>
<feature type="region of interest" description="Disordered" evidence="1">
    <location>
        <begin position="1"/>
        <end position="61"/>
    </location>
</feature>